<comment type="caution">
    <text evidence="1">The sequence shown here is derived from an EMBL/GenBank/DDBJ whole genome shotgun (WGS) entry which is preliminary data.</text>
</comment>
<gene>
    <name evidence="1" type="ORF">RhiirA4_551475</name>
</gene>
<dbReference type="EMBL" id="LLXI01010067">
    <property type="protein sequence ID" value="PKY63386.1"/>
    <property type="molecule type" value="Genomic_DNA"/>
</dbReference>
<evidence type="ECO:0000313" key="1">
    <source>
        <dbReference type="EMBL" id="PKY63386.1"/>
    </source>
</evidence>
<name>A0A2I1HX24_9GLOM</name>
<evidence type="ECO:0000313" key="2">
    <source>
        <dbReference type="Proteomes" id="UP000234323"/>
    </source>
</evidence>
<proteinExistence type="predicted"/>
<dbReference type="Proteomes" id="UP000234323">
    <property type="component" value="Unassembled WGS sequence"/>
</dbReference>
<sequence>MLLVNYAVITSNLTNSSLFHTHYTSDMGVIKLVFVFRISDLLEIGLFPMLHYGFFA</sequence>
<protein>
    <submittedName>
        <fullName evidence="1">Uncharacterized protein</fullName>
    </submittedName>
</protein>
<organism evidence="1 2">
    <name type="scientific">Rhizophagus irregularis</name>
    <dbReference type="NCBI Taxonomy" id="588596"/>
    <lineage>
        <taxon>Eukaryota</taxon>
        <taxon>Fungi</taxon>
        <taxon>Fungi incertae sedis</taxon>
        <taxon>Mucoromycota</taxon>
        <taxon>Glomeromycotina</taxon>
        <taxon>Glomeromycetes</taxon>
        <taxon>Glomerales</taxon>
        <taxon>Glomeraceae</taxon>
        <taxon>Rhizophagus</taxon>
    </lineage>
</organism>
<accession>A0A2I1HX24</accession>
<dbReference type="AlphaFoldDB" id="A0A2I1HX24"/>
<reference evidence="1 2" key="1">
    <citation type="submission" date="2015-10" db="EMBL/GenBank/DDBJ databases">
        <title>Genome analyses suggest a sexual origin of heterokaryosis in a supposedly ancient asexual fungus.</title>
        <authorList>
            <person name="Ropars J."/>
            <person name="Sedzielewska K."/>
            <person name="Noel J."/>
            <person name="Charron P."/>
            <person name="Farinelli L."/>
            <person name="Marton T."/>
            <person name="Kruger M."/>
            <person name="Pelin A."/>
            <person name="Brachmann A."/>
            <person name="Corradi N."/>
        </authorList>
    </citation>
    <scope>NUCLEOTIDE SEQUENCE [LARGE SCALE GENOMIC DNA]</scope>
    <source>
        <strain evidence="1 2">A4</strain>
    </source>
</reference>
<keyword evidence="2" id="KW-1185">Reference proteome</keyword>